<dbReference type="Gene3D" id="6.10.140.2220">
    <property type="match status" value="1"/>
</dbReference>
<dbReference type="PROSITE" id="PS50865">
    <property type="entry name" value="ZF_MYND_2"/>
    <property type="match status" value="1"/>
</dbReference>
<keyword evidence="1" id="KW-0479">Metal-binding</keyword>
<protein>
    <recommendedName>
        <fullName evidence="5">MYND-type domain-containing protein</fullName>
    </recommendedName>
</protein>
<dbReference type="OrthoDB" id="432970at2759"/>
<name>A0A8H4J7W6_9PEZI</name>
<dbReference type="Pfam" id="PF01753">
    <property type="entry name" value="zf-MYND"/>
    <property type="match status" value="1"/>
</dbReference>
<dbReference type="InterPro" id="IPR024119">
    <property type="entry name" value="TF_DEAF-1"/>
</dbReference>
<dbReference type="GO" id="GO:0005634">
    <property type="term" value="C:nucleus"/>
    <property type="evidence" value="ECO:0007669"/>
    <property type="project" value="TreeGrafter"/>
</dbReference>
<evidence type="ECO:0000256" key="4">
    <source>
        <dbReference type="PROSITE-ProRule" id="PRU00134"/>
    </source>
</evidence>
<proteinExistence type="predicted"/>
<dbReference type="GO" id="GO:0008270">
    <property type="term" value="F:zinc ion binding"/>
    <property type="evidence" value="ECO:0007669"/>
    <property type="project" value="UniProtKB-KW"/>
</dbReference>
<keyword evidence="7" id="KW-1185">Reference proteome</keyword>
<reference evidence="6" key="1">
    <citation type="submission" date="2020-04" db="EMBL/GenBank/DDBJ databases">
        <title>Genome Assembly and Annotation of Botryosphaeria dothidea sdau 11-99, a Latent Pathogen of Apple Fruit Ring Rot in China.</title>
        <authorList>
            <person name="Yu C."/>
            <person name="Diao Y."/>
            <person name="Lu Q."/>
            <person name="Zhao J."/>
            <person name="Cui S."/>
            <person name="Peng C."/>
            <person name="He B."/>
            <person name="Liu H."/>
        </authorList>
    </citation>
    <scope>NUCLEOTIDE SEQUENCE [LARGE SCALE GENOMIC DNA]</scope>
    <source>
        <strain evidence="6">Sdau11-99</strain>
    </source>
</reference>
<accession>A0A8H4J7W6</accession>
<evidence type="ECO:0000313" key="7">
    <source>
        <dbReference type="Proteomes" id="UP000572817"/>
    </source>
</evidence>
<evidence type="ECO:0000256" key="3">
    <source>
        <dbReference type="ARBA" id="ARBA00022833"/>
    </source>
</evidence>
<dbReference type="SUPFAM" id="SSF144232">
    <property type="entry name" value="HIT/MYND zinc finger-like"/>
    <property type="match status" value="1"/>
</dbReference>
<dbReference type="InterPro" id="IPR002893">
    <property type="entry name" value="Znf_MYND"/>
</dbReference>
<dbReference type="PANTHER" id="PTHR10237">
    <property type="entry name" value="DEFORMED EPIDERMAL AUTOREGULATORY FACTOR 1 HOMOLOG SUPPRESSIN"/>
    <property type="match status" value="1"/>
</dbReference>
<dbReference type="Proteomes" id="UP000572817">
    <property type="component" value="Unassembled WGS sequence"/>
</dbReference>
<sequence>MPPVCAATRTRKLRAHAIRPWKLLAPLNFLNSLLPFTFTIRTRPDSTSPHFSQPPDHTASAFWGEDFFQSDRDLDVLDFFTAELGTDSLYVPNDRAALRRQLDANNLLINKIAEIASGARDADPQIAFWGPKLVVVILGVVAIDYGARLPHQLRQTSHDCLKSRLGLYDSAKEEMRRALVQYVDGEAYELRGAGLYDTINMFKLIPIKRHPDQTGVNFPNPVWCAKYETAENENVCGKCGKKEAAKLKKCTRCLRIKYCSAECQREHWAEHKRECKKDGLVSAKTLPAQGLAGEAADVQG</sequence>
<organism evidence="6 7">
    <name type="scientific">Botryosphaeria dothidea</name>
    <dbReference type="NCBI Taxonomy" id="55169"/>
    <lineage>
        <taxon>Eukaryota</taxon>
        <taxon>Fungi</taxon>
        <taxon>Dikarya</taxon>
        <taxon>Ascomycota</taxon>
        <taxon>Pezizomycotina</taxon>
        <taxon>Dothideomycetes</taxon>
        <taxon>Dothideomycetes incertae sedis</taxon>
        <taxon>Botryosphaeriales</taxon>
        <taxon>Botryosphaeriaceae</taxon>
        <taxon>Botryosphaeria</taxon>
    </lineage>
</organism>
<comment type="caution">
    <text evidence="6">The sequence shown here is derived from an EMBL/GenBank/DDBJ whole genome shotgun (WGS) entry which is preliminary data.</text>
</comment>
<gene>
    <name evidence="6" type="ORF">GTA08_BOTSDO01180</name>
</gene>
<dbReference type="PROSITE" id="PS01360">
    <property type="entry name" value="ZF_MYND_1"/>
    <property type="match status" value="1"/>
</dbReference>
<keyword evidence="3" id="KW-0862">Zinc</keyword>
<feature type="domain" description="MYND-type" evidence="5">
    <location>
        <begin position="236"/>
        <end position="275"/>
    </location>
</feature>
<dbReference type="AlphaFoldDB" id="A0A8H4J7W6"/>
<dbReference type="EMBL" id="WWBZ02000001">
    <property type="protein sequence ID" value="KAF4313564.1"/>
    <property type="molecule type" value="Genomic_DNA"/>
</dbReference>
<keyword evidence="2 4" id="KW-0863">Zinc-finger</keyword>
<evidence type="ECO:0000256" key="2">
    <source>
        <dbReference type="ARBA" id="ARBA00022771"/>
    </source>
</evidence>
<evidence type="ECO:0000313" key="6">
    <source>
        <dbReference type="EMBL" id="KAF4313564.1"/>
    </source>
</evidence>
<evidence type="ECO:0000256" key="1">
    <source>
        <dbReference type="ARBA" id="ARBA00022723"/>
    </source>
</evidence>
<evidence type="ECO:0000259" key="5">
    <source>
        <dbReference type="PROSITE" id="PS50865"/>
    </source>
</evidence>
<dbReference type="GO" id="GO:0000981">
    <property type="term" value="F:DNA-binding transcription factor activity, RNA polymerase II-specific"/>
    <property type="evidence" value="ECO:0007669"/>
    <property type="project" value="TreeGrafter"/>
</dbReference>
<dbReference type="PANTHER" id="PTHR10237:SF14">
    <property type="entry name" value="MYND-TYPE DOMAIN-CONTAINING PROTEIN"/>
    <property type="match status" value="1"/>
</dbReference>